<protein>
    <submittedName>
        <fullName evidence="1">Uncharacterized protein</fullName>
    </submittedName>
</protein>
<dbReference type="EMBL" id="ANIE01000001">
    <property type="protein sequence ID" value="KEF33125.1"/>
    <property type="molecule type" value="Genomic_DNA"/>
</dbReference>
<gene>
    <name evidence="1" type="ORF">D777_00133</name>
</gene>
<reference evidence="1 2" key="1">
    <citation type="submission" date="2012-12" db="EMBL/GenBank/DDBJ databases">
        <title>Genome assembly of Marinobacter sp. AK21.</title>
        <authorList>
            <person name="Khatri I."/>
            <person name="Kumar R."/>
            <person name="Vaidya B."/>
            <person name="Subramanian S."/>
            <person name="Pinnaka A."/>
        </authorList>
    </citation>
    <scope>NUCLEOTIDE SEQUENCE [LARGE SCALE GENOMIC DNA]</scope>
    <source>
        <strain evidence="1 2">AK21</strain>
    </source>
</reference>
<organism evidence="1 2">
    <name type="scientific">Marinobacter nitratireducens</name>
    <dbReference type="NCBI Taxonomy" id="1137280"/>
    <lineage>
        <taxon>Bacteria</taxon>
        <taxon>Pseudomonadati</taxon>
        <taxon>Pseudomonadota</taxon>
        <taxon>Gammaproteobacteria</taxon>
        <taxon>Pseudomonadales</taxon>
        <taxon>Marinobacteraceae</taxon>
        <taxon>Marinobacter</taxon>
    </lineage>
</organism>
<proteinExistence type="predicted"/>
<accession>A0A072NJ25</accession>
<evidence type="ECO:0000313" key="2">
    <source>
        <dbReference type="Proteomes" id="UP000035057"/>
    </source>
</evidence>
<dbReference type="Proteomes" id="UP000035057">
    <property type="component" value="Unassembled WGS sequence"/>
</dbReference>
<comment type="caution">
    <text evidence="1">The sequence shown here is derived from an EMBL/GenBank/DDBJ whole genome shotgun (WGS) entry which is preliminary data.</text>
</comment>
<name>A0A072NJ25_9GAMM</name>
<evidence type="ECO:0000313" key="1">
    <source>
        <dbReference type="EMBL" id="KEF33125.1"/>
    </source>
</evidence>
<dbReference type="AlphaFoldDB" id="A0A072NJ25"/>
<sequence length="43" mass="5005">MNLRDIVISFTRISNGYRLMTRESGNLIWRKNRLPVALVQGKS</sequence>
<keyword evidence="2" id="KW-1185">Reference proteome</keyword>